<comment type="caution">
    <text evidence="2">The sequence shown here is derived from an EMBL/GenBank/DDBJ whole genome shotgun (WGS) entry which is preliminary data.</text>
</comment>
<dbReference type="AlphaFoldDB" id="A0A2G8LKH3"/>
<dbReference type="Proteomes" id="UP000230750">
    <property type="component" value="Unassembled WGS sequence"/>
</dbReference>
<keyword evidence="1" id="KW-0732">Signal</keyword>
<accession>A0A2G8LKH3</accession>
<name>A0A2G8LKH3_STIJA</name>
<sequence length="163" mass="18729">MAAIWNINLLAGCSSLARANIMPSLSSATLPLDVNLFLIPHFHDNETDITAIYNNGQRSPTDGNPGQVFQKPDLWSGALSTDSHIFDREKLVSLCSQNLGDNEKVGPDVGFQSFADLRRRPRRTRRCSKFMTRSHFDRELARRVFQQEQRRVKKRFHENVWMV</sequence>
<reference evidence="2 3" key="1">
    <citation type="journal article" date="2017" name="PLoS Biol.">
        <title>The sea cucumber genome provides insights into morphological evolution and visceral regeneration.</title>
        <authorList>
            <person name="Zhang X."/>
            <person name="Sun L."/>
            <person name="Yuan J."/>
            <person name="Sun Y."/>
            <person name="Gao Y."/>
            <person name="Zhang L."/>
            <person name="Li S."/>
            <person name="Dai H."/>
            <person name="Hamel J.F."/>
            <person name="Liu C."/>
            <person name="Yu Y."/>
            <person name="Liu S."/>
            <person name="Lin W."/>
            <person name="Guo K."/>
            <person name="Jin S."/>
            <person name="Xu P."/>
            <person name="Storey K.B."/>
            <person name="Huan P."/>
            <person name="Zhang T."/>
            <person name="Zhou Y."/>
            <person name="Zhang J."/>
            <person name="Lin C."/>
            <person name="Li X."/>
            <person name="Xing L."/>
            <person name="Huo D."/>
            <person name="Sun M."/>
            <person name="Wang L."/>
            <person name="Mercier A."/>
            <person name="Li F."/>
            <person name="Yang H."/>
            <person name="Xiang J."/>
        </authorList>
    </citation>
    <scope>NUCLEOTIDE SEQUENCE [LARGE SCALE GENOMIC DNA]</scope>
    <source>
        <strain evidence="2">Shaxun</strain>
        <tissue evidence="2">Muscle</tissue>
    </source>
</reference>
<feature type="chain" id="PRO_5013735279" evidence="1">
    <location>
        <begin position="20"/>
        <end position="163"/>
    </location>
</feature>
<feature type="signal peptide" evidence="1">
    <location>
        <begin position="1"/>
        <end position="19"/>
    </location>
</feature>
<gene>
    <name evidence="2" type="ORF">BSL78_02322</name>
</gene>
<evidence type="ECO:0000256" key="1">
    <source>
        <dbReference type="SAM" id="SignalP"/>
    </source>
</evidence>
<protein>
    <submittedName>
        <fullName evidence="2">Uncharacterized protein</fullName>
    </submittedName>
</protein>
<dbReference type="EMBL" id="MRZV01000048">
    <property type="protein sequence ID" value="PIK60758.1"/>
    <property type="molecule type" value="Genomic_DNA"/>
</dbReference>
<keyword evidence="3" id="KW-1185">Reference proteome</keyword>
<evidence type="ECO:0000313" key="2">
    <source>
        <dbReference type="EMBL" id="PIK60758.1"/>
    </source>
</evidence>
<feature type="non-terminal residue" evidence="2">
    <location>
        <position position="163"/>
    </location>
</feature>
<proteinExistence type="predicted"/>
<organism evidence="2 3">
    <name type="scientific">Stichopus japonicus</name>
    <name type="common">Sea cucumber</name>
    <dbReference type="NCBI Taxonomy" id="307972"/>
    <lineage>
        <taxon>Eukaryota</taxon>
        <taxon>Metazoa</taxon>
        <taxon>Echinodermata</taxon>
        <taxon>Eleutherozoa</taxon>
        <taxon>Echinozoa</taxon>
        <taxon>Holothuroidea</taxon>
        <taxon>Aspidochirotacea</taxon>
        <taxon>Aspidochirotida</taxon>
        <taxon>Stichopodidae</taxon>
        <taxon>Apostichopus</taxon>
    </lineage>
</organism>
<evidence type="ECO:0000313" key="3">
    <source>
        <dbReference type="Proteomes" id="UP000230750"/>
    </source>
</evidence>